<dbReference type="InterPro" id="IPR020633">
    <property type="entry name" value="Thymidine_kinase_CS"/>
</dbReference>
<evidence type="ECO:0000313" key="16">
    <source>
        <dbReference type="EMBL" id="CAD5117465.1"/>
    </source>
</evidence>
<comment type="catalytic activity">
    <reaction evidence="10">
        <text>thymidine + ATP = dTMP + ADP + H(+)</text>
        <dbReference type="Rhea" id="RHEA:19129"/>
        <dbReference type="ChEBI" id="CHEBI:15378"/>
        <dbReference type="ChEBI" id="CHEBI:17748"/>
        <dbReference type="ChEBI" id="CHEBI:30616"/>
        <dbReference type="ChEBI" id="CHEBI:63528"/>
        <dbReference type="ChEBI" id="CHEBI:456216"/>
        <dbReference type="EC" id="2.7.1.21"/>
    </reaction>
    <physiologicalReaction direction="left-to-right" evidence="10">
        <dbReference type="Rhea" id="RHEA:19130"/>
    </physiologicalReaction>
</comment>
<feature type="active site" description="Proton acceptor" evidence="11">
    <location>
        <position position="93"/>
    </location>
</feature>
<dbReference type="Gene3D" id="3.40.50.300">
    <property type="entry name" value="P-loop containing nucleotide triphosphate hydrolases"/>
    <property type="match status" value="1"/>
</dbReference>
<protein>
    <recommendedName>
        <fullName evidence="13">Thymidine kinase</fullName>
        <ecNumber evidence="13">2.7.1.21</ecNumber>
    </recommendedName>
</protein>
<evidence type="ECO:0000256" key="3">
    <source>
        <dbReference type="ARBA" id="ARBA00022679"/>
    </source>
</evidence>
<dbReference type="Proteomes" id="UP000549394">
    <property type="component" value="Unassembled WGS sequence"/>
</dbReference>
<keyword evidence="17" id="KW-1185">Reference proteome</keyword>
<evidence type="ECO:0000256" key="14">
    <source>
        <dbReference type="RuleBase" id="RU004165"/>
    </source>
</evidence>
<dbReference type="GO" id="GO:0071897">
    <property type="term" value="P:DNA biosynthetic process"/>
    <property type="evidence" value="ECO:0007669"/>
    <property type="project" value="UniProtKB-KW"/>
</dbReference>
<evidence type="ECO:0000256" key="4">
    <source>
        <dbReference type="ARBA" id="ARBA00022723"/>
    </source>
</evidence>
<keyword evidence="7" id="KW-0862">Zinc</keyword>
<feature type="region of interest" description="Disordered" evidence="15">
    <location>
        <begin position="195"/>
        <end position="220"/>
    </location>
</feature>
<dbReference type="PANTHER" id="PTHR11441:SF0">
    <property type="entry name" value="THYMIDINE KINASE, CYTOSOLIC"/>
    <property type="match status" value="1"/>
</dbReference>
<comment type="caution">
    <text evidence="16">The sequence shown here is derived from an EMBL/GenBank/DDBJ whole genome shotgun (WGS) entry which is preliminary data.</text>
</comment>
<evidence type="ECO:0000256" key="7">
    <source>
        <dbReference type="ARBA" id="ARBA00022833"/>
    </source>
</evidence>
<dbReference type="Pfam" id="PF00265">
    <property type="entry name" value="TK"/>
    <property type="match status" value="1"/>
</dbReference>
<evidence type="ECO:0000256" key="5">
    <source>
        <dbReference type="ARBA" id="ARBA00022741"/>
    </source>
</evidence>
<evidence type="ECO:0000256" key="12">
    <source>
        <dbReference type="PIRSR" id="PIRSR035805-2"/>
    </source>
</evidence>
<dbReference type="Gene3D" id="3.30.60.20">
    <property type="match status" value="1"/>
</dbReference>
<dbReference type="SUPFAM" id="SSF52540">
    <property type="entry name" value="P-loop containing nucleoside triphosphate hydrolases"/>
    <property type="match status" value="1"/>
</dbReference>
<dbReference type="GO" id="GO:0005524">
    <property type="term" value="F:ATP binding"/>
    <property type="evidence" value="ECO:0007669"/>
    <property type="project" value="UniProtKB-KW"/>
</dbReference>
<dbReference type="InterPro" id="IPR027417">
    <property type="entry name" value="P-loop_NTPase"/>
</dbReference>
<gene>
    <name evidence="16" type="ORF">DGYR_LOCUS5989</name>
</gene>
<dbReference type="GO" id="GO:0046104">
    <property type="term" value="P:thymidine metabolic process"/>
    <property type="evidence" value="ECO:0007669"/>
    <property type="project" value="TreeGrafter"/>
</dbReference>
<dbReference type="InterPro" id="IPR001267">
    <property type="entry name" value="Thymidine_kinase"/>
</dbReference>
<evidence type="ECO:0000256" key="10">
    <source>
        <dbReference type="ARBA" id="ARBA00048113"/>
    </source>
</evidence>
<accession>A0A7I8VMF3</accession>
<dbReference type="PANTHER" id="PTHR11441">
    <property type="entry name" value="THYMIDINE KINASE"/>
    <property type="match status" value="1"/>
</dbReference>
<evidence type="ECO:0000256" key="9">
    <source>
        <dbReference type="ARBA" id="ARBA00046642"/>
    </source>
</evidence>
<dbReference type="FunFam" id="3.40.50.300:FF:000761">
    <property type="entry name" value="Thymidine kinase"/>
    <property type="match status" value="1"/>
</dbReference>
<feature type="binding site" evidence="12">
    <location>
        <position position="176"/>
    </location>
    <ligand>
        <name>substrate</name>
    </ligand>
</feature>
<keyword evidence="5 13" id="KW-0547">Nucleotide-binding</keyword>
<keyword evidence="4" id="KW-0479">Metal-binding</keyword>
<evidence type="ECO:0000256" key="1">
    <source>
        <dbReference type="ARBA" id="ARBA00007587"/>
    </source>
</evidence>
<evidence type="ECO:0000256" key="11">
    <source>
        <dbReference type="PIRSR" id="PIRSR035805-1"/>
    </source>
</evidence>
<name>A0A7I8VMF3_9ANNE</name>
<evidence type="ECO:0000256" key="15">
    <source>
        <dbReference type="SAM" id="MobiDB-lite"/>
    </source>
</evidence>
<evidence type="ECO:0000256" key="6">
    <source>
        <dbReference type="ARBA" id="ARBA00022777"/>
    </source>
</evidence>
<keyword evidence="6 13" id="KW-0418">Kinase</keyword>
<dbReference type="PROSITE" id="PS00603">
    <property type="entry name" value="TK_CELLULAR_TYPE"/>
    <property type="match status" value="1"/>
</dbReference>
<dbReference type="EC" id="2.7.1.21" evidence="13"/>
<evidence type="ECO:0000256" key="13">
    <source>
        <dbReference type="RuleBase" id="RU000544"/>
    </source>
</evidence>
<reference evidence="16 17" key="1">
    <citation type="submission" date="2020-08" db="EMBL/GenBank/DDBJ databases">
        <authorList>
            <person name="Hejnol A."/>
        </authorList>
    </citation>
    <scope>NUCLEOTIDE SEQUENCE [LARGE SCALE GENOMIC DNA]</scope>
</reference>
<keyword evidence="8 13" id="KW-0067">ATP-binding</keyword>
<evidence type="ECO:0000256" key="2">
    <source>
        <dbReference type="ARBA" id="ARBA00022634"/>
    </source>
</evidence>
<comment type="similarity">
    <text evidence="1 14">Belongs to the thymidine kinase family.</text>
</comment>
<sequence>MSNNFHQMHRGGGRIQIIFGPMFSGKTSELIRRMKRFQVANYHCLVVKYENDTRYDQQCLATHDKQVLSAVSTSKLEKIRQLAENCDVIGVDEGQFFPDIVEFCEDMANRGKIIIISALDGTFQRKPFGEILELVPLAENVTKLTAVCMTCYGDASFTKRKGGEKEIEVIGGMEKYLAVCRTCYNLNIYESPRKNVNDNNKRPMSPEVNGQTNGKRILLN</sequence>
<evidence type="ECO:0000313" key="17">
    <source>
        <dbReference type="Proteomes" id="UP000549394"/>
    </source>
</evidence>
<dbReference type="OrthoDB" id="439028at2759"/>
<dbReference type="FunFam" id="3.30.60.20:FF:000028">
    <property type="entry name" value="Thymidine kinase"/>
    <property type="match status" value="1"/>
</dbReference>
<organism evidence="16 17">
    <name type="scientific">Dimorphilus gyrociliatus</name>
    <dbReference type="NCBI Taxonomy" id="2664684"/>
    <lineage>
        <taxon>Eukaryota</taxon>
        <taxon>Metazoa</taxon>
        <taxon>Spiralia</taxon>
        <taxon>Lophotrochozoa</taxon>
        <taxon>Annelida</taxon>
        <taxon>Polychaeta</taxon>
        <taxon>Polychaeta incertae sedis</taxon>
        <taxon>Dinophilidae</taxon>
        <taxon>Dimorphilus</taxon>
    </lineage>
</organism>
<dbReference type="GO" id="GO:0046872">
    <property type="term" value="F:metal ion binding"/>
    <property type="evidence" value="ECO:0007669"/>
    <property type="project" value="UniProtKB-KW"/>
</dbReference>
<dbReference type="SUPFAM" id="SSF57716">
    <property type="entry name" value="Glucocorticoid receptor-like (DNA-binding domain)"/>
    <property type="match status" value="1"/>
</dbReference>
<comment type="subunit">
    <text evidence="9">Homotetramer. Tetramerization from dimerization is induced by ATP and increases catalytic efficiency due to a high affinity for thymidine. Tetramerization is inhibited by phosphorylation at Ser-13. Interacts (via the KEN box) with FZR1.</text>
</comment>
<dbReference type="GO" id="GO:0004797">
    <property type="term" value="F:thymidine kinase activity"/>
    <property type="evidence" value="ECO:0007669"/>
    <property type="project" value="UniProtKB-EC"/>
</dbReference>
<keyword evidence="2 13" id="KW-0237">DNA synthesis</keyword>
<evidence type="ECO:0000256" key="8">
    <source>
        <dbReference type="ARBA" id="ARBA00022840"/>
    </source>
</evidence>
<dbReference type="EMBL" id="CAJFCJ010000007">
    <property type="protein sequence ID" value="CAD5117465.1"/>
    <property type="molecule type" value="Genomic_DNA"/>
</dbReference>
<dbReference type="PIRSF" id="PIRSF035805">
    <property type="entry name" value="TK_cell"/>
    <property type="match status" value="1"/>
</dbReference>
<proteinExistence type="inferred from homology"/>
<keyword evidence="3 13" id="KW-0808">Transferase</keyword>
<dbReference type="AlphaFoldDB" id="A0A7I8VMF3"/>